<dbReference type="InterPro" id="IPR011650">
    <property type="entry name" value="Peptidase_M20_dimer"/>
</dbReference>
<dbReference type="GO" id="GO:0045148">
    <property type="term" value="F:tripeptide aminopeptidase activity"/>
    <property type="evidence" value="ECO:0007669"/>
    <property type="project" value="UniProtKB-UniRule"/>
</dbReference>
<dbReference type="InterPro" id="IPR010161">
    <property type="entry name" value="Peptidase_M20B"/>
</dbReference>
<reference evidence="16 18" key="2">
    <citation type="submission" date="2016-12" db="EMBL/GenBank/DDBJ databases">
        <title>Clostridium tepidum sp. nov., a close relative of Clostridium sporogenes and Clostridium botulinum Group I.</title>
        <authorList>
            <person name="Dobritsa A.P."/>
            <person name="Kutumbaka K.K."/>
            <person name="Werner K."/>
            <person name="Wiedmann M."/>
            <person name="Asmus A."/>
            <person name="Samadpour M."/>
        </authorList>
    </citation>
    <scope>NUCLEOTIDE SEQUENCE [LARGE SCALE GENOMIC DNA]</scope>
    <source>
        <strain evidence="16 18">IEH 97212</strain>
    </source>
</reference>
<comment type="similarity">
    <text evidence="3 11">Belongs to the peptidase M20B family.</text>
</comment>
<dbReference type="GO" id="GO:0006508">
    <property type="term" value="P:proteolysis"/>
    <property type="evidence" value="ECO:0007669"/>
    <property type="project" value="UniProtKB-UniRule"/>
</dbReference>
<feature type="binding site" evidence="11 13">
    <location>
        <position position="176"/>
    </location>
    <ligand>
        <name>Zn(2+)</name>
        <dbReference type="ChEBI" id="CHEBI:29105"/>
        <label>2</label>
    </ligand>
</feature>
<evidence type="ECO:0000313" key="16">
    <source>
        <dbReference type="EMBL" id="OOO65260.1"/>
    </source>
</evidence>
<evidence type="ECO:0000256" key="7">
    <source>
        <dbReference type="ARBA" id="ARBA00022723"/>
    </source>
</evidence>
<evidence type="ECO:0000256" key="6">
    <source>
        <dbReference type="ARBA" id="ARBA00022670"/>
    </source>
</evidence>
<dbReference type="Proteomes" id="UP000190206">
    <property type="component" value="Unassembled WGS sequence"/>
</dbReference>
<organism evidence="16 18">
    <name type="scientific">Clostridium tepidum</name>
    <dbReference type="NCBI Taxonomy" id="1962263"/>
    <lineage>
        <taxon>Bacteria</taxon>
        <taxon>Bacillati</taxon>
        <taxon>Bacillota</taxon>
        <taxon>Clostridia</taxon>
        <taxon>Eubacteriales</taxon>
        <taxon>Clostridiaceae</taxon>
        <taxon>Clostridium</taxon>
    </lineage>
</organism>
<dbReference type="PROSITE" id="PS00758">
    <property type="entry name" value="ARGE_DAPE_CPG2_1"/>
    <property type="match status" value="1"/>
</dbReference>
<gene>
    <name evidence="11" type="primary">pepT</name>
    <name evidence="15" type="ORF">BS637_06210</name>
    <name evidence="16" type="ORF">BS638_08975</name>
</gene>
<feature type="active site" description="Proton acceptor" evidence="11 12">
    <location>
        <position position="175"/>
    </location>
</feature>
<dbReference type="GO" id="GO:0005829">
    <property type="term" value="C:cytosol"/>
    <property type="evidence" value="ECO:0007669"/>
    <property type="project" value="TreeGrafter"/>
</dbReference>
<keyword evidence="8 11" id="KW-0378">Hydrolase</keyword>
<dbReference type="Gene3D" id="3.30.70.360">
    <property type="match status" value="1"/>
</dbReference>
<evidence type="ECO:0000256" key="12">
    <source>
        <dbReference type="PIRSR" id="PIRSR037215-1"/>
    </source>
</evidence>
<dbReference type="EMBL" id="MRAE01000020">
    <property type="protein sequence ID" value="OOO65260.1"/>
    <property type="molecule type" value="Genomic_DNA"/>
</dbReference>
<dbReference type="CDD" id="cd03892">
    <property type="entry name" value="M20_peptT"/>
    <property type="match status" value="1"/>
</dbReference>
<accession>A0A1S9I4Q4</accession>
<keyword evidence="5 11" id="KW-0963">Cytoplasm</keyword>
<dbReference type="Pfam" id="PF07687">
    <property type="entry name" value="M20_dimer"/>
    <property type="match status" value="1"/>
</dbReference>
<keyword evidence="6 11" id="KW-0645">Protease</keyword>
<feature type="domain" description="Peptidase M20 dimerisation" evidence="14">
    <location>
        <begin position="208"/>
        <end position="308"/>
    </location>
</feature>
<comment type="catalytic activity">
    <reaction evidence="1 11">
        <text>Release of the N-terminal residue from a tripeptide.</text>
        <dbReference type="EC" id="3.4.11.4"/>
    </reaction>
</comment>
<dbReference type="SUPFAM" id="SSF55031">
    <property type="entry name" value="Bacterial exopeptidase dimerisation domain"/>
    <property type="match status" value="1"/>
</dbReference>
<dbReference type="GO" id="GO:0008270">
    <property type="term" value="F:zinc ion binding"/>
    <property type="evidence" value="ECO:0007669"/>
    <property type="project" value="UniProtKB-UniRule"/>
</dbReference>
<keyword evidence="4 11" id="KW-0031">Aminopeptidase</keyword>
<dbReference type="SUPFAM" id="SSF53187">
    <property type="entry name" value="Zn-dependent exopeptidases"/>
    <property type="match status" value="1"/>
</dbReference>
<dbReference type="AlphaFoldDB" id="A0A1S9I4Q4"/>
<dbReference type="RefSeq" id="WP_078023898.1">
    <property type="nucleotide sequence ID" value="NZ_JADPGM010000009.1"/>
</dbReference>
<reference evidence="15 17" key="1">
    <citation type="submission" date="2016-12" db="EMBL/GenBank/DDBJ databases">
        <title>Clostridium tepidum sp. nov., a close relative of Clostridium sporogenes and Clostridium botulinum Group I.</title>
        <authorList>
            <person name="Dobritsa A.P."/>
            <person name="Kutumbaka K."/>
            <person name="Werner K."/>
            <person name="Samadpour M."/>
        </authorList>
    </citation>
    <scope>NUCLEOTIDE SEQUENCE [LARGE SCALE GENOMIC DNA]</scope>
    <source>
        <strain evidence="15 17">PE</strain>
    </source>
</reference>
<evidence type="ECO:0000256" key="11">
    <source>
        <dbReference type="HAMAP-Rule" id="MF_00550"/>
    </source>
</evidence>
<sequence length="409" mass="45792">MKDELERFLGYIKIDTQSSEESETVPTTKTQLEFAKKLGEELKAIGLKDVSVDENAYVMGTLESNIDKKVPTVGFIAHMDTSPDLSGTNINPRIVEKYDGQDIILNKEKNIVLKVDEFPEILEYKGQDIVVTDGNTLLGADDKAGIAEIVTAMEYLINHPEIKHGTIKVGFTPDEEVGKGADYFDVKKFGADLAYTLDGGGIGELECETFNAAKAKVTIEGRNVHPGSAKNKMTNAALVANKFISMLPENEVPEKTDGYEGFFHLLSVKGEVEKAELDYIIRDFDRKKFEERKEQIKEVGRKLNEEYNKEIVCVEVEDQYYNMKEKIDEVKYVVDVAYDAMKAIDIEPKLVPIRGGTDGSRLSFMGLPTPNLFAGGHNFHGRFEFIPVPSIEKAVQLVVKIAELYAERW</sequence>
<evidence type="ECO:0000256" key="2">
    <source>
        <dbReference type="ARBA" id="ARBA00004496"/>
    </source>
</evidence>
<proteinExistence type="inferred from homology"/>
<dbReference type="HAMAP" id="MF_00550">
    <property type="entry name" value="Aminopeptidase_M20"/>
    <property type="match status" value="1"/>
</dbReference>
<dbReference type="Gene3D" id="3.40.630.10">
    <property type="entry name" value="Zn peptidases"/>
    <property type="match status" value="1"/>
</dbReference>
<dbReference type="GO" id="GO:0043171">
    <property type="term" value="P:peptide catabolic process"/>
    <property type="evidence" value="ECO:0007669"/>
    <property type="project" value="UniProtKB-UniRule"/>
</dbReference>
<dbReference type="NCBIfam" id="NF003976">
    <property type="entry name" value="PRK05469.1"/>
    <property type="match status" value="1"/>
</dbReference>
<dbReference type="OrthoDB" id="9804934at2"/>
<dbReference type="Pfam" id="PF01546">
    <property type="entry name" value="Peptidase_M20"/>
    <property type="match status" value="1"/>
</dbReference>
<protein>
    <recommendedName>
        <fullName evidence="11">Peptidase T</fullName>
        <ecNumber evidence="11">3.4.11.4</ecNumber>
    </recommendedName>
    <alternativeName>
        <fullName evidence="11">Aminotripeptidase</fullName>
        <shortName evidence="11">Tripeptidase</shortName>
    </alternativeName>
    <alternativeName>
        <fullName evidence="11">Tripeptide aminopeptidase</fullName>
    </alternativeName>
</protein>
<evidence type="ECO:0000256" key="1">
    <source>
        <dbReference type="ARBA" id="ARBA00000870"/>
    </source>
</evidence>
<evidence type="ECO:0000256" key="4">
    <source>
        <dbReference type="ARBA" id="ARBA00022438"/>
    </source>
</evidence>
<dbReference type="PANTHER" id="PTHR42994">
    <property type="entry name" value="PEPTIDASE T"/>
    <property type="match status" value="1"/>
</dbReference>
<dbReference type="PANTHER" id="PTHR42994:SF1">
    <property type="entry name" value="PEPTIDASE T"/>
    <property type="match status" value="1"/>
</dbReference>
<dbReference type="EMBL" id="MRAD01000005">
    <property type="protein sequence ID" value="OOO62433.1"/>
    <property type="molecule type" value="Genomic_DNA"/>
</dbReference>
<dbReference type="InterPro" id="IPR002933">
    <property type="entry name" value="Peptidase_M20"/>
</dbReference>
<evidence type="ECO:0000313" key="17">
    <source>
        <dbReference type="Proteomes" id="UP000190206"/>
    </source>
</evidence>
<comment type="function">
    <text evidence="11">Cleaves the N-terminal amino acid of tripeptides.</text>
</comment>
<evidence type="ECO:0000256" key="3">
    <source>
        <dbReference type="ARBA" id="ARBA00009692"/>
    </source>
</evidence>
<dbReference type="Proteomes" id="UP000190256">
    <property type="component" value="Unassembled WGS sequence"/>
</dbReference>
<keyword evidence="9 11" id="KW-0862">Zinc</keyword>
<name>A0A1S9I4Q4_9CLOT</name>
<keyword evidence="7 11" id="KW-0479">Metal-binding</keyword>
<evidence type="ECO:0000313" key="18">
    <source>
        <dbReference type="Proteomes" id="UP000190256"/>
    </source>
</evidence>
<dbReference type="InterPro" id="IPR001261">
    <property type="entry name" value="ArgE/DapE_CS"/>
</dbReference>
<feature type="binding site" evidence="11 13">
    <location>
        <position position="141"/>
    </location>
    <ligand>
        <name>Zn(2+)</name>
        <dbReference type="ChEBI" id="CHEBI:29105"/>
        <label>1</label>
    </ligand>
</feature>
<keyword evidence="17" id="KW-1185">Reference proteome</keyword>
<comment type="caution">
    <text evidence="16">The sequence shown here is derived from an EMBL/GenBank/DDBJ whole genome shotgun (WGS) entry which is preliminary data.</text>
</comment>
<evidence type="ECO:0000256" key="8">
    <source>
        <dbReference type="ARBA" id="ARBA00022801"/>
    </source>
</evidence>
<evidence type="ECO:0000256" key="10">
    <source>
        <dbReference type="ARBA" id="ARBA00023049"/>
    </source>
</evidence>
<feature type="binding site" evidence="11 13">
    <location>
        <position position="380"/>
    </location>
    <ligand>
        <name>Zn(2+)</name>
        <dbReference type="ChEBI" id="CHEBI:29105"/>
        <label>2</label>
    </ligand>
</feature>
<dbReference type="FunFam" id="3.30.70.360:FF:000002">
    <property type="entry name" value="Peptidase T"/>
    <property type="match status" value="1"/>
</dbReference>
<feature type="binding site" evidence="11 13">
    <location>
        <position position="78"/>
    </location>
    <ligand>
        <name>Zn(2+)</name>
        <dbReference type="ChEBI" id="CHEBI:29105"/>
        <label>1</label>
    </ligand>
</feature>
<feature type="binding site" evidence="11 13">
    <location>
        <position position="198"/>
    </location>
    <ligand>
        <name>Zn(2+)</name>
        <dbReference type="ChEBI" id="CHEBI:29105"/>
        <label>1</label>
    </ligand>
</feature>
<keyword evidence="10 11" id="KW-0482">Metalloprotease</keyword>
<dbReference type="STRING" id="1962263.BS637_06210"/>
<comment type="cofactor">
    <cofactor evidence="11 13">
        <name>Zn(2+)</name>
        <dbReference type="ChEBI" id="CHEBI:29105"/>
    </cofactor>
    <text evidence="11 13">Binds 2 Zn(2+) ions per subunit.</text>
</comment>
<evidence type="ECO:0000256" key="9">
    <source>
        <dbReference type="ARBA" id="ARBA00022833"/>
    </source>
</evidence>
<dbReference type="PROSITE" id="PS00759">
    <property type="entry name" value="ARGE_DAPE_CPG2_2"/>
    <property type="match status" value="1"/>
</dbReference>
<dbReference type="PIRSF" id="PIRSF037215">
    <property type="entry name" value="Peptidase_M20B"/>
    <property type="match status" value="1"/>
</dbReference>
<dbReference type="EC" id="3.4.11.4" evidence="11"/>
<dbReference type="InterPro" id="IPR036264">
    <property type="entry name" value="Bact_exopeptidase_dim_dom"/>
</dbReference>
<comment type="subcellular location">
    <subcellularLocation>
        <location evidence="2 11">Cytoplasm</location>
    </subcellularLocation>
</comment>
<dbReference type="GO" id="GO:0008237">
    <property type="term" value="F:metallopeptidase activity"/>
    <property type="evidence" value="ECO:0007669"/>
    <property type="project" value="UniProtKB-KW"/>
</dbReference>
<dbReference type="NCBIfam" id="TIGR01882">
    <property type="entry name" value="peptidase-T"/>
    <property type="match status" value="1"/>
</dbReference>
<feature type="binding site" evidence="11 13">
    <location>
        <position position="141"/>
    </location>
    <ligand>
        <name>Zn(2+)</name>
        <dbReference type="ChEBI" id="CHEBI:29105"/>
        <label>2</label>
    </ligand>
</feature>
<feature type="active site" evidence="11 12">
    <location>
        <position position="80"/>
    </location>
</feature>
<evidence type="ECO:0000256" key="13">
    <source>
        <dbReference type="PIRSR" id="PIRSR037215-2"/>
    </source>
</evidence>
<evidence type="ECO:0000313" key="15">
    <source>
        <dbReference type="EMBL" id="OOO62433.1"/>
    </source>
</evidence>
<evidence type="ECO:0000259" key="14">
    <source>
        <dbReference type="Pfam" id="PF07687"/>
    </source>
</evidence>
<dbReference type="NCBIfam" id="NF009920">
    <property type="entry name" value="PRK13381.1"/>
    <property type="match status" value="1"/>
</dbReference>
<evidence type="ECO:0000256" key="5">
    <source>
        <dbReference type="ARBA" id="ARBA00022490"/>
    </source>
</evidence>